<keyword evidence="5" id="KW-1185">Reference proteome</keyword>
<feature type="domain" description="Ferritin/DPS" evidence="3">
    <location>
        <begin position="46"/>
        <end position="150"/>
    </location>
</feature>
<dbReference type="PANTHER" id="PTHR11431:SF23">
    <property type="entry name" value="FERRITIN"/>
    <property type="match status" value="1"/>
</dbReference>
<dbReference type="GO" id="GO:0005737">
    <property type="term" value="C:cytoplasm"/>
    <property type="evidence" value="ECO:0007669"/>
    <property type="project" value="TreeGrafter"/>
</dbReference>
<dbReference type="Proteomes" id="UP000265120">
    <property type="component" value="Chromosome 6"/>
</dbReference>
<evidence type="ECO:0000259" key="3">
    <source>
        <dbReference type="Pfam" id="PF00210"/>
    </source>
</evidence>
<evidence type="ECO:0000313" key="5">
    <source>
        <dbReference type="Proteomes" id="UP000265120"/>
    </source>
</evidence>
<dbReference type="GeneTree" id="ENSGT00920000149457"/>
<dbReference type="PANTHER" id="PTHR11431">
    <property type="entry name" value="FERRITIN"/>
    <property type="match status" value="1"/>
</dbReference>
<dbReference type="InterPro" id="IPR001519">
    <property type="entry name" value="Ferritin"/>
</dbReference>
<dbReference type="AlphaFoldDB" id="A0A3P8UJN9"/>
<dbReference type="GO" id="GO:0008198">
    <property type="term" value="F:ferrous iron binding"/>
    <property type="evidence" value="ECO:0007669"/>
    <property type="project" value="TreeGrafter"/>
</dbReference>
<dbReference type="GO" id="GO:0008199">
    <property type="term" value="F:ferric iron binding"/>
    <property type="evidence" value="ECO:0007669"/>
    <property type="project" value="InterPro"/>
</dbReference>
<dbReference type="Pfam" id="PF00210">
    <property type="entry name" value="Ferritin"/>
    <property type="match status" value="1"/>
</dbReference>
<name>A0A3P8UJN9_CYNSE</name>
<evidence type="ECO:0000256" key="1">
    <source>
        <dbReference type="ARBA" id="ARBA00007513"/>
    </source>
</evidence>
<dbReference type="Ensembl" id="ENSCSET00000003458.1">
    <property type="protein sequence ID" value="ENSCSEP00000003413.1"/>
    <property type="gene ID" value="ENSCSEG00000002238.1"/>
</dbReference>
<dbReference type="GO" id="GO:0006879">
    <property type="term" value="P:intracellular iron ion homeostasis"/>
    <property type="evidence" value="ECO:0007669"/>
    <property type="project" value="InterPro"/>
</dbReference>
<comment type="similarity">
    <text evidence="1">Belongs to the ferritin family.</text>
</comment>
<protein>
    <submittedName>
        <fullName evidence="4">Zgc:172145</fullName>
    </submittedName>
</protein>
<reference evidence="4" key="3">
    <citation type="submission" date="2025-09" db="UniProtKB">
        <authorList>
            <consortium name="Ensembl"/>
        </authorList>
    </citation>
    <scope>IDENTIFICATION</scope>
</reference>
<dbReference type="Gene3D" id="1.20.1260.10">
    <property type="match status" value="1"/>
</dbReference>
<feature type="region of interest" description="Disordered" evidence="2">
    <location>
        <begin position="145"/>
        <end position="170"/>
    </location>
</feature>
<dbReference type="GO" id="GO:0006826">
    <property type="term" value="P:iron ion transport"/>
    <property type="evidence" value="ECO:0007669"/>
    <property type="project" value="InterPro"/>
</dbReference>
<proteinExistence type="inferred from homology"/>
<evidence type="ECO:0000256" key="2">
    <source>
        <dbReference type="SAM" id="MobiDB-lite"/>
    </source>
</evidence>
<reference evidence="4 5" key="1">
    <citation type="journal article" date="2014" name="Nat. Genet.">
        <title>Whole-genome sequence of a flatfish provides insights into ZW sex chromosome evolution and adaptation to a benthic lifestyle.</title>
        <authorList>
            <person name="Chen S."/>
            <person name="Zhang G."/>
            <person name="Shao C."/>
            <person name="Huang Q."/>
            <person name="Liu G."/>
            <person name="Zhang P."/>
            <person name="Song W."/>
            <person name="An N."/>
            <person name="Chalopin D."/>
            <person name="Volff J.N."/>
            <person name="Hong Y."/>
            <person name="Li Q."/>
            <person name="Sha Z."/>
            <person name="Zhou H."/>
            <person name="Xie M."/>
            <person name="Yu Q."/>
            <person name="Liu Y."/>
            <person name="Xiang H."/>
            <person name="Wang N."/>
            <person name="Wu K."/>
            <person name="Yang C."/>
            <person name="Zhou Q."/>
            <person name="Liao X."/>
            <person name="Yang L."/>
            <person name="Hu Q."/>
            <person name="Zhang J."/>
            <person name="Meng L."/>
            <person name="Jin L."/>
            <person name="Tian Y."/>
            <person name="Lian J."/>
            <person name="Yang J."/>
            <person name="Miao G."/>
            <person name="Liu S."/>
            <person name="Liang Z."/>
            <person name="Yan F."/>
            <person name="Li Y."/>
            <person name="Sun B."/>
            <person name="Zhang H."/>
            <person name="Zhang J."/>
            <person name="Zhu Y."/>
            <person name="Du M."/>
            <person name="Zhao Y."/>
            <person name="Schartl M."/>
            <person name="Tang Q."/>
            <person name="Wang J."/>
        </authorList>
    </citation>
    <scope>NUCLEOTIDE SEQUENCE</scope>
</reference>
<organism evidence="4 5">
    <name type="scientific">Cynoglossus semilaevis</name>
    <name type="common">Tongue sole</name>
    <dbReference type="NCBI Taxonomy" id="244447"/>
    <lineage>
        <taxon>Eukaryota</taxon>
        <taxon>Metazoa</taxon>
        <taxon>Chordata</taxon>
        <taxon>Craniata</taxon>
        <taxon>Vertebrata</taxon>
        <taxon>Euteleostomi</taxon>
        <taxon>Actinopterygii</taxon>
        <taxon>Neopterygii</taxon>
        <taxon>Teleostei</taxon>
        <taxon>Neoteleostei</taxon>
        <taxon>Acanthomorphata</taxon>
        <taxon>Carangaria</taxon>
        <taxon>Pleuronectiformes</taxon>
        <taxon>Pleuronectoidei</taxon>
        <taxon>Cynoglossidae</taxon>
        <taxon>Cynoglossinae</taxon>
        <taxon>Cynoglossus</taxon>
    </lineage>
</organism>
<dbReference type="SUPFAM" id="SSF47240">
    <property type="entry name" value="Ferritin-like"/>
    <property type="match status" value="1"/>
</dbReference>
<evidence type="ECO:0000313" key="4">
    <source>
        <dbReference type="Ensembl" id="ENSCSEP00000003413.1"/>
    </source>
</evidence>
<accession>A0A3P8UJN9</accession>
<dbReference type="InterPro" id="IPR009078">
    <property type="entry name" value="Ferritin-like_SF"/>
</dbReference>
<sequence length="170" mass="18475">MAEPATKRLKSSLFVCRAHPSSAVSSRAKHNLPTAVEEALCGVSSLLWDGAYRLQALASVFEKDDAPLPHVAAFFHQEMVKQQAEIESLLHYLTERGGRYCGKDIKRPGCEMIQAVLPALELLQLQLKEEIGALVELSQLAREHGDPVTVRGSREGPPTGTAGRSAQTFG</sequence>
<reference evidence="4" key="2">
    <citation type="submission" date="2025-08" db="UniProtKB">
        <authorList>
            <consortium name="Ensembl"/>
        </authorList>
    </citation>
    <scope>IDENTIFICATION</scope>
</reference>
<dbReference type="InterPro" id="IPR008331">
    <property type="entry name" value="Ferritin_DPS_dom"/>
</dbReference>
<dbReference type="InterPro" id="IPR012347">
    <property type="entry name" value="Ferritin-like"/>
</dbReference>